<reference evidence="12" key="1">
    <citation type="journal article" date="2019" name="Int. J. Syst. Evol. Microbiol.">
        <title>The Global Catalogue of Microorganisms (GCM) 10K type strain sequencing project: providing services to taxonomists for standard genome sequencing and annotation.</title>
        <authorList>
            <consortium name="The Broad Institute Genomics Platform"/>
            <consortium name="The Broad Institute Genome Sequencing Center for Infectious Disease"/>
            <person name="Wu L."/>
            <person name="Ma J."/>
        </authorList>
    </citation>
    <scope>NUCLEOTIDE SEQUENCE [LARGE SCALE GENOMIC DNA]</scope>
    <source>
        <strain evidence="12">JCM 30846</strain>
    </source>
</reference>
<keyword evidence="7 9" id="KW-0811">Translocation</keyword>
<keyword evidence="2 9" id="KW-0813">Transport</keyword>
<dbReference type="PANTHER" id="PTHR42982:SF8">
    <property type="entry name" value="SEC-INDEPENDENT PROTEIN TRANSLOCASE PROTEIN TATA"/>
    <property type="match status" value="1"/>
</dbReference>
<dbReference type="Gene3D" id="1.20.5.3310">
    <property type="match status" value="1"/>
</dbReference>
<evidence type="ECO:0000256" key="2">
    <source>
        <dbReference type="ARBA" id="ARBA00022448"/>
    </source>
</evidence>
<evidence type="ECO:0000256" key="4">
    <source>
        <dbReference type="ARBA" id="ARBA00022692"/>
    </source>
</evidence>
<keyword evidence="12" id="KW-1185">Reference proteome</keyword>
<dbReference type="EMBL" id="BAABEP010000001">
    <property type="protein sequence ID" value="GAA3707430.1"/>
    <property type="molecule type" value="Genomic_DNA"/>
</dbReference>
<keyword evidence="3 9" id="KW-1003">Cell membrane</keyword>
<evidence type="ECO:0000256" key="6">
    <source>
        <dbReference type="ARBA" id="ARBA00022989"/>
    </source>
</evidence>
<keyword evidence="5 9" id="KW-0653">Protein transport</keyword>
<protein>
    <recommendedName>
        <fullName evidence="9">Sec-independent protein translocase protein TatA</fullName>
    </recommendedName>
</protein>
<feature type="region of interest" description="Disordered" evidence="10">
    <location>
        <begin position="52"/>
        <end position="97"/>
    </location>
</feature>
<proteinExistence type="inferred from homology"/>
<dbReference type="InterPro" id="IPR003369">
    <property type="entry name" value="TatA/B/E"/>
</dbReference>
<dbReference type="NCBIfam" id="NF001854">
    <property type="entry name" value="PRK00575.1"/>
    <property type="match status" value="1"/>
</dbReference>
<accession>A0ABP7DSJ1</accession>
<evidence type="ECO:0000256" key="5">
    <source>
        <dbReference type="ARBA" id="ARBA00022927"/>
    </source>
</evidence>
<comment type="similarity">
    <text evidence="9">Belongs to the TatA/E family.</text>
</comment>
<evidence type="ECO:0000256" key="3">
    <source>
        <dbReference type="ARBA" id="ARBA00022475"/>
    </source>
</evidence>
<feature type="transmembrane region" description="Helical" evidence="9">
    <location>
        <begin position="6"/>
        <end position="23"/>
    </location>
</feature>
<dbReference type="InterPro" id="IPR006312">
    <property type="entry name" value="TatA/E"/>
</dbReference>
<keyword evidence="8 9" id="KW-0472">Membrane</keyword>
<dbReference type="NCBIfam" id="TIGR01411">
    <property type="entry name" value="tatAE"/>
    <property type="match status" value="1"/>
</dbReference>
<organism evidence="11 12">
    <name type="scientific">Streptomyces tremellae</name>
    <dbReference type="NCBI Taxonomy" id="1124239"/>
    <lineage>
        <taxon>Bacteria</taxon>
        <taxon>Bacillati</taxon>
        <taxon>Actinomycetota</taxon>
        <taxon>Actinomycetes</taxon>
        <taxon>Kitasatosporales</taxon>
        <taxon>Streptomycetaceae</taxon>
        <taxon>Streptomyces</taxon>
    </lineage>
</organism>
<feature type="compositionally biased region" description="Low complexity" evidence="10">
    <location>
        <begin position="57"/>
        <end position="77"/>
    </location>
</feature>
<dbReference type="Proteomes" id="UP001499884">
    <property type="component" value="Unassembled WGS sequence"/>
</dbReference>
<dbReference type="HAMAP" id="MF_00236">
    <property type="entry name" value="TatA_E"/>
    <property type="match status" value="1"/>
</dbReference>
<evidence type="ECO:0000256" key="10">
    <source>
        <dbReference type="SAM" id="MobiDB-lite"/>
    </source>
</evidence>
<comment type="subcellular location">
    <subcellularLocation>
        <location evidence="1 9">Cell membrane</location>
        <topology evidence="1 9">Single-pass membrane protein</topology>
    </subcellularLocation>
</comment>
<dbReference type="PANTHER" id="PTHR42982">
    <property type="entry name" value="SEC-INDEPENDENT PROTEIN TRANSLOCASE PROTEIN TATA"/>
    <property type="match status" value="1"/>
</dbReference>
<evidence type="ECO:0000256" key="8">
    <source>
        <dbReference type="ARBA" id="ARBA00023136"/>
    </source>
</evidence>
<evidence type="ECO:0000313" key="11">
    <source>
        <dbReference type="EMBL" id="GAA3707430.1"/>
    </source>
</evidence>
<evidence type="ECO:0000313" key="12">
    <source>
        <dbReference type="Proteomes" id="UP001499884"/>
    </source>
</evidence>
<keyword evidence="6 9" id="KW-1133">Transmembrane helix</keyword>
<dbReference type="Pfam" id="PF02416">
    <property type="entry name" value="TatA_B_E"/>
    <property type="match status" value="1"/>
</dbReference>
<sequence>MLRNGLEPWHVLVVVLVVALLFGSKKLPDAARGLGKSLRIFKSEVRAMKTLDETGGKDAAPAPDATAAAPSGAVVSTARKEDAPASEAAGRGTATAH</sequence>
<gene>
    <name evidence="9" type="primary">tatA</name>
    <name evidence="11" type="ORF">GCM10023082_01850</name>
</gene>
<comment type="function">
    <text evidence="9">Part of the twin-arginine translocation (Tat) system that transports large folded proteins containing a characteristic twin-arginine motif in their signal peptide across membranes. TatA could form the protein-conducting channel of the Tat system.</text>
</comment>
<comment type="subunit">
    <text evidence="9">The Tat system comprises two distinct complexes: a TatABC complex, containing multiple copies of TatA, TatB and TatC subunits, and a separate TatA complex, containing only TatA subunits. Substrates initially bind to the TatABC complex, which probably triggers association of the separate TatA complex to form the active translocon.</text>
</comment>
<evidence type="ECO:0000256" key="1">
    <source>
        <dbReference type="ARBA" id="ARBA00004162"/>
    </source>
</evidence>
<keyword evidence="4 9" id="KW-0812">Transmembrane</keyword>
<comment type="caution">
    <text evidence="11">The sequence shown here is derived from an EMBL/GenBank/DDBJ whole genome shotgun (WGS) entry which is preliminary data.</text>
</comment>
<evidence type="ECO:0000256" key="9">
    <source>
        <dbReference type="HAMAP-Rule" id="MF_00236"/>
    </source>
</evidence>
<evidence type="ECO:0000256" key="7">
    <source>
        <dbReference type="ARBA" id="ARBA00023010"/>
    </source>
</evidence>
<name>A0ABP7DSJ1_9ACTN</name>
<dbReference type="RefSeq" id="WP_345639864.1">
    <property type="nucleotide sequence ID" value="NZ_BAABEP010000001.1"/>
</dbReference>